<dbReference type="InterPro" id="IPR044068">
    <property type="entry name" value="CB"/>
</dbReference>
<dbReference type="RefSeq" id="WP_175152221.1">
    <property type="nucleotide sequence ID" value="NZ_CADIKK010000028.1"/>
</dbReference>
<keyword evidence="2" id="KW-0233">DNA recombination</keyword>
<dbReference type="AlphaFoldDB" id="A0A6S7BHE6"/>
<sequence length="309" mass="34366">MTKRPHSVEESARKSISSVLALGQSKTTLGKLVRRVIKSVGTARSFEQCLRDFLWWRVAQGASIDAPVTRAEIEDYLRQESVRWRQKTVDQHRQALSLVYSVALTHVEAGIPTIAVGRAYTLDQMERIACRQASHNALATRIAFHSGLRAAEFPELRDAPELAPEANRPWRNDLFIGMAGGTIYRTVGKGGLARSVLIPHELHLQLQSRRLDAPAVVIDRKVRRTAHFCVGGGQAVSESFSSASLRVLDFSNGFHGLRHAYAQARLETLLSMDLDPLDCLEITSQEMGHLRPDVSLVYTTRSKPHAAEN</sequence>
<evidence type="ECO:0000256" key="1">
    <source>
        <dbReference type="ARBA" id="ARBA00022908"/>
    </source>
</evidence>
<reference evidence="5 6" key="1">
    <citation type="submission" date="2020-04" db="EMBL/GenBank/DDBJ databases">
        <authorList>
            <person name="De Canck E."/>
        </authorList>
    </citation>
    <scope>NUCLEOTIDE SEQUENCE [LARGE SCALE GENOMIC DNA]</scope>
    <source>
        <strain evidence="5 6">LMG 28614</strain>
    </source>
</reference>
<dbReference type="InterPro" id="IPR013762">
    <property type="entry name" value="Integrase-like_cat_sf"/>
</dbReference>
<keyword evidence="3" id="KW-0238">DNA-binding</keyword>
<organism evidence="5 6">
    <name type="scientific">Paraburkholderia ultramafica</name>
    <dbReference type="NCBI Taxonomy" id="1544867"/>
    <lineage>
        <taxon>Bacteria</taxon>
        <taxon>Pseudomonadati</taxon>
        <taxon>Pseudomonadota</taxon>
        <taxon>Betaproteobacteria</taxon>
        <taxon>Burkholderiales</taxon>
        <taxon>Burkholderiaceae</taxon>
        <taxon>Paraburkholderia</taxon>
    </lineage>
</organism>
<evidence type="ECO:0000256" key="3">
    <source>
        <dbReference type="PROSITE-ProRule" id="PRU01248"/>
    </source>
</evidence>
<evidence type="ECO:0000259" key="4">
    <source>
        <dbReference type="PROSITE" id="PS51900"/>
    </source>
</evidence>
<keyword evidence="6" id="KW-1185">Reference proteome</keyword>
<keyword evidence="1" id="KW-0229">DNA integration</keyword>
<dbReference type="InterPro" id="IPR011010">
    <property type="entry name" value="DNA_brk_join_enz"/>
</dbReference>
<proteinExistence type="predicted"/>
<dbReference type="SUPFAM" id="SSF56349">
    <property type="entry name" value="DNA breaking-rejoining enzymes"/>
    <property type="match status" value="1"/>
</dbReference>
<protein>
    <recommendedName>
        <fullName evidence="4">Core-binding (CB) domain-containing protein</fullName>
    </recommendedName>
</protein>
<dbReference type="PROSITE" id="PS51900">
    <property type="entry name" value="CB"/>
    <property type="match status" value="1"/>
</dbReference>
<accession>A0A6S7BHE6</accession>
<dbReference type="Proteomes" id="UP000494365">
    <property type="component" value="Unassembled WGS sequence"/>
</dbReference>
<dbReference type="GO" id="GO:0006310">
    <property type="term" value="P:DNA recombination"/>
    <property type="evidence" value="ECO:0007669"/>
    <property type="project" value="UniProtKB-KW"/>
</dbReference>
<name>A0A6S7BHE6_9BURK</name>
<dbReference type="GO" id="GO:0015074">
    <property type="term" value="P:DNA integration"/>
    <property type="evidence" value="ECO:0007669"/>
    <property type="project" value="UniProtKB-KW"/>
</dbReference>
<evidence type="ECO:0000256" key="2">
    <source>
        <dbReference type="ARBA" id="ARBA00023172"/>
    </source>
</evidence>
<evidence type="ECO:0000313" key="5">
    <source>
        <dbReference type="EMBL" id="CAB3800462.1"/>
    </source>
</evidence>
<dbReference type="GO" id="GO:0003677">
    <property type="term" value="F:DNA binding"/>
    <property type="evidence" value="ECO:0007669"/>
    <property type="project" value="UniProtKB-UniRule"/>
</dbReference>
<gene>
    <name evidence="5" type="ORF">LMG28614_05181</name>
</gene>
<dbReference type="Gene3D" id="1.10.443.10">
    <property type="entry name" value="Intergrase catalytic core"/>
    <property type="match status" value="1"/>
</dbReference>
<dbReference type="EMBL" id="CADIKK010000028">
    <property type="protein sequence ID" value="CAB3800462.1"/>
    <property type="molecule type" value="Genomic_DNA"/>
</dbReference>
<feature type="domain" description="Core-binding (CB)" evidence="4">
    <location>
        <begin position="27"/>
        <end position="104"/>
    </location>
</feature>
<evidence type="ECO:0000313" key="6">
    <source>
        <dbReference type="Proteomes" id="UP000494365"/>
    </source>
</evidence>